<dbReference type="Gene3D" id="2.160.20.80">
    <property type="entry name" value="E3 ubiquitin-protein ligase SopA"/>
    <property type="match status" value="1"/>
</dbReference>
<evidence type="ECO:0000313" key="1">
    <source>
        <dbReference type="EMBL" id="ATW57867.1"/>
    </source>
</evidence>
<dbReference type="Pfam" id="PF13599">
    <property type="entry name" value="Pentapeptide_4"/>
    <property type="match status" value="1"/>
</dbReference>
<dbReference type="SUPFAM" id="SSF141571">
    <property type="entry name" value="Pentapeptide repeat-like"/>
    <property type="match status" value="1"/>
</dbReference>
<organism evidence="1 2">
    <name type="scientific">Pseudomonas phage tabernarius</name>
    <dbReference type="NCBI Taxonomy" id="2048978"/>
    <lineage>
        <taxon>Viruses</taxon>
        <taxon>Duplodnaviria</taxon>
        <taxon>Heunggongvirae</taxon>
        <taxon>Uroviricota</taxon>
        <taxon>Caudoviricetes</taxon>
        <taxon>Lindbergviridae</taxon>
        <taxon>Tabernariusvirus</taxon>
        <taxon>Tabernariusvirus tabernarius</taxon>
    </lineage>
</organism>
<proteinExistence type="predicted"/>
<gene>
    <name evidence="1" type="ORF">CNR33_00021</name>
</gene>
<name>A0A2H4P6R1_9CAUD</name>
<dbReference type="InterPro" id="IPR051082">
    <property type="entry name" value="Pentapeptide-BTB/POZ_domain"/>
</dbReference>
<dbReference type="PANTHER" id="PTHR14136:SF17">
    <property type="entry name" value="BTB_POZ DOMAIN-CONTAINING PROTEIN KCTD9"/>
    <property type="match status" value="1"/>
</dbReference>
<sequence>MQTKKPVVIDHDEFLSVLMTGDRDTLKGNVIFGVKVEGLDLTELDLSNCVLIDTSFTRCNLHKANFNGVHTGSTGVSFIGCEIQGAKFNDADLSAVSLLGCTILGTEFMHADFSRSKVVGSRLLSCNLRGTNFVGADLDGTVFQNNDLYNAIGNGAQLKSIMCAPWPITYTATELQFASHRTDAARPDMIRTDSVKVSHGIGAAQTWEKWKALILSVMKHEPAVKSPNVPFLPHSYKGTEIAELLSELKVSGEHGSVYVESVEDESE</sequence>
<accession>A0A2H4P6R1</accession>
<reference evidence="1 2" key="1">
    <citation type="submission" date="2017-09" db="EMBL/GenBank/DDBJ databases">
        <authorList>
            <person name="Ehlers B."/>
            <person name="Leendertz F.H."/>
        </authorList>
    </citation>
    <scope>NUCLEOTIDE SEQUENCE [LARGE SCALE GENOMIC DNA]</scope>
</reference>
<protein>
    <submittedName>
        <fullName evidence="1">Pentapeptide repeat protein</fullName>
    </submittedName>
</protein>
<evidence type="ECO:0000313" key="2">
    <source>
        <dbReference type="Proteomes" id="UP000241090"/>
    </source>
</evidence>
<dbReference type="Proteomes" id="UP000241090">
    <property type="component" value="Segment"/>
</dbReference>
<dbReference type="PANTHER" id="PTHR14136">
    <property type="entry name" value="BTB_POZ DOMAIN-CONTAINING PROTEIN KCTD9"/>
    <property type="match status" value="1"/>
</dbReference>
<keyword evidence="2" id="KW-1185">Reference proteome</keyword>
<dbReference type="InterPro" id="IPR001646">
    <property type="entry name" value="5peptide_repeat"/>
</dbReference>
<dbReference type="EMBL" id="MG018926">
    <property type="protein sequence ID" value="ATW57867.1"/>
    <property type="molecule type" value="Genomic_DNA"/>
</dbReference>
<dbReference type="Pfam" id="PF00805">
    <property type="entry name" value="Pentapeptide"/>
    <property type="match status" value="1"/>
</dbReference>